<feature type="region of interest" description="Disordered" evidence="1">
    <location>
        <begin position="491"/>
        <end position="606"/>
    </location>
</feature>
<dbReference type="AlphaFoldDB" id="A0A8H7E6W2"/>
<feature type="compositionally biased region" description="Polar residues" evidence="1">
    <location>
        <begin position="519"/>
        <end position="529"/>
    </location>
</feature>
<sequence length="877" mass="96140">MTAVASQYPDMDFLQAEDQMDLASTPAVPPEDVDFELDDIREISAEPNQDIMVQDEPEQPLADSDLMQPSMSDHVDDDLMLDEDTITQQDIQADLPELQMDNHLDGSAQLDEDDDILYEDEEGLEEVGGTIEDLTKEQGMVDMGIGHPETTQETQSSDNIKDELQATADVGASANGELRGAEETNNILEGQQASPAGTTVDLSYDSNASTRPDSDILNQQPGLTSLEHNPNNGSKIEADIDFYDESTTNERNQAELEVNPSNVMALEENTASSDESSAQAEASENLSHHAAHDSESRVYPNTNSTPKKDTVGSTLPDSLLHTVKVNYLGTEMCLFPPTEDDDSEMFFLEDQSLAHESLNKMLAACRDVLANTIGQDDELVLDVASLGLHISEGSSYAARLTLSQIIDVYNALAHNDNVTNIEPLYCSLSSRVSLASQYAYLQAAANDGRTLTQIMSENTFALMEEGEDGENERDGLEYQPAEIHREEVSAMSKGTDGVSLENQEDSDLLNPQPDAIHESINTGITSPVEATSHESEVGRFEGNGDELEVNKNAESGDSVLHDKEQGSSSATEEDTEDIQDTTTAAFDNENNEESTEDLFHSDGNSAKDFNLVESTFAVAQDDVEESDIGSNQQDTVSSRTVEGEDNQFEEDIFSQEGQTFGNDNSNLTANQADIGKNFEVEEQNLDEPDFRIYSTHGRQPETGSETNVGQPAAVSNLGLEDNVKLPMQKREDNQGNIHAEADDKLLNFDDEQGDNRVKEEDRESSSSAYRFDASEHEAVQKRDALNGFTNSHDTTSASHNNSYHIEKEPSSKALEYNRRQSSPRQSQINTKTGPQEAAPATPSGGVNGSKRKALEEEDNDFDLFDTTTPDKKRRRPS</sequence>
<feature type="compositionally biased region" description="Basic and acidic residues" evidence="1">
    <location>
        <begin position="804"/>
        <end position="818"/>
    </location>
</feature>
<dbReference type="InterPro" id="IPR018822">
    <property type="entry name" value="UPF0646"/>
</dbReference>
<reference evidence="2" key="1">
    <citation type="submission" date="2020-02" db="EMBL/GenBank/DDBJ databases">
        <authorList>
            <person name="Palmer J.M."/>
        </authorList>
    </citation>
    <scope>NUCLEOTIDE SEQUENCE</scope>
    <source>
        <strain evidence="2">EPUS1.4</strain>
        <tissue evidence="2">Thallus</tissue>
    </source>
</reference>
<feature type="region of interest" description="Disordered" evidence="1">
    <location>
        <begin position="268"/>
        <end position="315"/>
    </location>
</feature>
<dbReference type="Pfam" id="PF10336">
    <property type="entry name" value="DUF2420"/>
    <property type="match status" value="1"/>
</dbReference>
<evidence type="ECO:0000313" key="3">
    <source>
        <dbReference type="Proteomes" id="UP000606974"/>
    </source>
</evidence>
<feature type="region of interest" description="Disordered" evidence="1">
    <location>
        <begin position="180"/>
        <end position="236"/>
    </location>
</feature>
<feature type="compositionally biased region" description="Polar residues" evidence="1">
    <location>
        <begin position="628"/>
        <end position="640"/>
    </location>
</feature>
<name>A0A8H7E6W2_9EURO</name>
<protein>
    <submittedName>
        <fullName evidence="2">Uncharacterized protein</fullName>
    </submittedName>
</protein>
<feature type="region of interest" description="Disordered" evidence="1">
    <location>
        <begin position="43"/>
        <end position="75"/>
    </location>
</feature>
<evidence type="ECO:0000313" key="2">
    <source>
        <dbReference type="EMBL" id="KAF7512619.1"/>
    </source>
</evidence>
<feature type="region of interest" description="Disordered" evidence="1">
    <location>
        <begin position="679"/>
        <end position="877"/>
    </location>
</feature>
<feature type="compositionally biased region" description="Polar residues" evidence="1">
    <location>
        <begin position="819"/>
        <end position="833"/>
    </location>
</feature>
<proteinExistence type="predicted"/>
<dbReference type="EMBL" id="JAACFV010000011">
    <property type="protein sequence ID" value="KAF7512619.1"/>
    <property type="molecule type" value="Genomic_DNA"/>
</dbReference>
<keyword evidence="3" id="KW-1185">Reference proteome</keyword>
<dbReference type="Proteomes" id="UP000606974">
    <property type="component" value="Unassembled WGS sequence"/>
</dbReference>
<feature type="compositionally biased region" description="Polar residues" evidence="1">
    <location>
        <begin position="787"/>
        <end position="803"/>
    </location>
</feature>
<gene>
    <name evidence="2" type="ORF">GJ744_000880</name>
</gene>
<comment type="caution">
    <text evidence="2">The sequence shown here is derived from an EMBL/GenBank/DDBJ whole genome shotgun (WGS) entry which is preliminary data.</text>
</comment>
<feature type="region of interest" description="Disordered" evidence="1">
    <location>
        <begin position="621"/>
        <end position="645"/>
    </location>
</feature>
<accession>A0A8H7E6W2</accession>
<organism evidence="2 3">
    <name type="scientific">Endocarpon pusillum</name>
    <dbReference type="NCBI Taxonomy" id="364733"/>
    <lineage>
        <taxon>Eukaryota</taxon>
        <taxon>Fungi</taxon>
        <taxon>Dikarya</taxon>
        <taxon>Ascomycota</taxon>
        <taxon>Pezizomycotina</taxon>
        <taxon>Eurotiomycetes</taxon>
        <taxon>Chaetothyriomycetidae</taxon>
        <taxon>Verrucariales</taxon>
        <taxon>Verrucariaceae</taxon>
        <taxon>Endocarpon</taxon>
    </lineage>
</organism>
<feature type="compositionally biased region" description="Basic and acidic residues" evidence="1">
    <location>
        <begin position="286"/>
        <end position="296"/>
    </location>
</feature>
<feature type="compositionally biased region" description="Polar residues" evidence="1">
    <location>
        <begin position="183"/>
        <end position="234"/>
    </location>
</feature>
<evidence type="ECO:0000256" key="1">
    <source>
        <dbReference type="SAM" id="MobiDB-lite"/>
    </source>
</evidence>
<feature type="compositionally biased region" description="Basic and acidic residues" evidence="1">
    <location>
        <begin position="772"/>
        <end position="784"/>
    </location>
</feature>
<feature type="compositionally biased region" description="Polar residues" evidence="1">
    <location>
        <begin position="299"/>
        <end position="315"/>
    </location>
</feature>
<feature type="compositionally biased region" description="Basic and acidic residues" evidence="1">
    <location>
        <begin position="728"/>
        <end position="764"/>
    </location>
</feature>
<dbReference type="OrthoDB" id="5339076at2759"/>
<feature type="compositionally biased region" description="Low complexity" evidence="1">
    <location>
        <begin position="271"/>
        <end position="284"/>
    </location>
</feature>